<name>A0ABW9KM58_9BACT</name>
<keyword evidence="3" id="KW-1185">Reference proteome</keyword>
<feature type="transmembrane region" description="Helical" evidence="1">
    <location>
        <begin position="337"/>
        <end position="358"/>
    </location>
</feature>
<feature type="transmembrane region" description="Helical" evidence="1">
    <location>
        <begin position="392"/>
        <end position="410"/>
    </location>
</feature>
<dbReference type="Pfam" id="PF06123">
    <property type="entry name" value="CreD"/>
    <property type="match status" value="1"/>
</dbReference>
<accession>A0ABW9KM58</accession>
<sequence length="461" mass="49438">MDAISRGLKFLVVCGLALLMSLMALFVAWLTEDRSTRAASVRQELSAEAGGPQMFLGPVVLVPYTEPNADPKQPARESVFVFAPSVGKADVVVQAEERRRSLYRVPVIRSEVTLESDFQPEDLRAVLPAHATADWSRAAIAIGVSNARAALSDGVLETKDGPARLGPIELQHVLAIDAPAENARGLVGGNARALTVLGVNAAHLQSSGAFQVKARLNFSGAERVTLLAYGRTTAVTMQGNWADPGFTGPVLPQERSVTKRGFAARWSVPSMARTLGGVVDVTAMGTLGETAMTTELVEVADAYQSVERALKYAPLFLALVFLSYFLFEVTAGRPVHVAQYVLVGVAQLVFYLLLLSFAERIGFDLGFLLGGVATVLLLGLNAGWVFRSERERWRALVIFSALYAMIYGLLRMEDNALLLGALGSFAAIAAAMFWTRGLDWYGGESARATQGSHSADMQTGA</sequence>
<dbReference type="RefSeq" id="WP_344686806.1">
    <property type="nucleotide sequence ID" value="NZ_BAABBH010000001.1"/>
</dbReference>
<evidence type="ECO:0000313" key="2">
    <source>
        <dbReference type="EMBL" id="MFN2976887.1"/>
    </source>
</evidence>
<dbReference type="PIRSF" id="PIRSF004548">
    <property type="entry name" value="CreD"/>
    <property type="match status" value="1"/>
</dbReference>
<keyword evidence="1" id="KW-0812">Transmembrane</keyword>
<proteinExistence type="predicted"/>
<evidence type="ECO:0000256" key="1">
    <source>
        <dbReference type="SAM" id="Phobius"/>
    </source>
</evidence>
<dbReference type="NCBIfam" id="NF008712">
    <property type="entry name" value="PRK11715.1-1"/>
    <property type="match status" value="1"/>
</dbReference>
<feature type="transmembrane region" description="Helical" evidence="1">
    <location>
        <begin position="365"/>
        <end position="386"/>
    </location>
</feature>
<feature type="transmembrane region" description="Helical" evidence="1">
    <location>
        <begin position="417"/>
        <end position="435"/>
    </location>
</feature>
<protein>
    <submittedName>
        <fullName evidence="2">Cell envelope integrity protein CreD</fullName>
    </submittedName>
</protein>
<keyword evidence="1" id="KW-1133">Transmembrane helix</keyword>
<evidence type="ECO:0000313" key="3">
    <source>
        <dbReference type="Proteomes" id="UP001634747"/>
    </source>
</evidence>
<feature type="transmembrane region" description="Helical" evidence="1">
    <location>
        <begin position="312"/>
        <end position="331"/>
    </location>
</feature>
<dbReference type="PANTHER" id="PTHR30092">
    <property type="entry name" value="INNER MEMBRANE PROTEIN CRED"/>
    <property type="match status" value="1"/>
</dbReference>
<comment type="caution">
    <text evidence="2">The sequence shown here is derived from an EMBL/GenBank/DDBJ whole genome shotgun (WGS) entry which is preliminary data.</text>
</comment>
<feature type="transmembrane region" description="Helical" evidence="1">
    <location>
        <begin position="6"/>
        <end position="30"/>
    </location>
</feature>
<organism evidence="2 3">
    <name type="scientific">Terriglobus aquaticus</name>
    <dbReference type="NCBI Taxonomy" id="940139"/>
    <lineage>
        <taxon>Bacteria</taxon>
        <taxon>Pseudomonadati</taxon>
        <taxon>Acidobacteriota</taxon>
        <taxon>Terriglobia</taxon>
        <taxon>Terriglobales</taxon>
        <taxon>Acidobacteriaceae</taxon>
        <taxon>Terriglobus</taxon>
    </lineage>
</organism>
<reference evidence="2 3" key="1">
    <citation type="submission" date="2024-12" db="EMBL/GenBank/DDBJ databases">
        <authorList>
            <person name="Lee Y."/>
        </authorList>
    </citation>
    <scope>NUCLEOTIDE SEQUENCE [LARGE SCALE GENOMIC DNA]</scope>
    <source>
        <strain evidence="2 3">03SUJ4</strain>
    </source>
</reference>
<keyword evidence="1" id="KW-0472">Membrane</keyword>
<dbReference type="PANTHER" id="PTHR30092:SF0">
    <property type="entry name" value="INNER MEMBRANE PROTEIN CRED"/>
    <property type="match status" value="1"/>
</dbReference>
<dbReference type="InterPro" id="IPR010364">
    <property type="entry name" value="Uncharacterised_IM_CreD"/>
</dbReference>
<dbReference type="Proteomes" id="UP001634747">
    <property type="component" value="Unassembled WGS sequence"/>
</dbReference>
<dbReference type="EMBL" id="JBJYXY010000001">
    <property type="protein sequence ID" value="MFN2976887.1"/>
    <property type="molecule type" value="Genomic_DNA"/>
</dbReference>
<gene>
    <name evidence="2" type="primary">creD</name>
    <name evidence="2" type="ORF">ACK2TP_14040</name>
</gene>